<name>A0ABN0RB89_9LIST</name>
<gene>
    <name evidence="1" type="ORF">MFLO_15785</name>
</gene>
<dbReference type="Proteomes" id="UP000019249">
    <property type="component" value="Unassembled WGS sequence"/>
</dbReference>
<keyword evidence="2" id="KW-1185">Reference proteome</keyword>
<comment type="caution">
    <text evidence="1">The sequence shown here is derived from an EMBL/GenBank/DDBJ whole genome shotgun (WGS) entry which is preliminary data.</text>
</comment>
<evidence type="ECO:0000313" key="1">
    <source>
        <dbReference type="EMBL" id="EUJ23742.1"/>
    </source>
</evidence>
<proteinExistence type="predicted"/>
<evidence type="ECO:0000313" key="2">
    <source>
        <dbReference type="Proteomes" id="UP000019249"/>
    </source>
</evidence>
<protein>
    <submittedName>
        <fullName evidence="1">Uncharacterized protein</fullName>
    </submittedName>
</protein>
<feature type="non-terminal residue" evidence="1">
    <location>
        <position position="1"/>
    </location>
</feature>
<organism evidence="1 2">
    <name type="scientific">Listeria floridensis FSL S10-1187</name>
    <dbReference type="NCBI Taxonomy" id="1265817"/>
    <lineage>
        <taxon>Bacteria</taxon>
        <taxon>Bacillati</taxon>
        <taxon>Bacillota</taxon>
        <taxon>Bacilli</taxon>
        <taxon>Bacillales</taxon>
        <taxon>Listeriaceae</taxon>
        <taxon>Listeria</taxon>
    </lineage>
</organism>
<reference evidence="1 2" key="1">
    <citation type="journal article" date="2014" name="Int. J. Syst. Evol. Microbiol.">
        <title>Listeria floridensis sp. nov., Listeria aquatica sp. nov., Listeria cornellensis sp. nov., Listeria riparia sp. nov. and Listeria grandensis sp. nov., from agricultural and natural environments.</title>
        <authorList>
            <person name="den Bakker H.C."/>
            <person name="Warchocki S."/>
            <person name="Wright E.M."/>
            <person name="Allred A.F."/>
            <person name="Ahlstrom C."/>
            <person name="Manuel C.S."/>
            <person name="Stasiewicz M.J."/>
            <person name="Burrell A."/>
            <person name="Roof S."/>
            <person name="Strawn L."/>
            <person name="Fortes E.D."/>
            <person name="Nightingale K.K."/>
            <person name="Kephart D."/>
            <person name="Wiedmann M."/>
        </authorList>
    </citation>
    <scope>NUCLEOTIDE SEQUENCE [LARGE SCALE GENOMIC DNA]</scope>
    <source>
        <strain evidence="1 2">FSL S10-1187</strain>
    </source>
</reference>
<sequence length="85" mass="9684">EVGVVLPHKGIVLFIDRDSRDVVMLKSNNDEGYFLKTVKPGGYVPTGKTYSREESKEFIPEISNRLHKEADEDVAIYEKTLTIKE</sequence>
<accession>A0ABN0RB89</accession>
<dbReference type="EMBL" id="AODF01000068">
    <property type="protein sequence ID" value="EUJ23742.1"/>
    <property type="molecule type" value="Genomic_DNA"/>
</dbReference>